<feature type="compositionally biased region" description="Basic and acidic residues" evidence="2">
    <location>
        <begin position="38"/>
        <end position="47"/>
    </location>
</feature>
<dbReference type="InterPro" id="IPR043127">
    <property type="entry name" value="Sec-1-like_dom3a"/>
</dbReference>
<dbReference type="Proteomes" id="UP000002173">
    <property type="component" value="Unassembled WGS sequence"/>
</dbReference>
<dbReference type="InterPro" id="IPR043155">
    <property type="entry name" value="VPS33_dom3b"/>
</dbReference>
<evidence type="ECO:0000256" key="1">
    <source>
        <dbReference type="ARBA" id="ARBA00009884"/>
    </source>
</evidence>
<evidence type="ECO:0000313" key="3">
    <source>
        <dbReference type="EMBL" id="EDO08292.1"/>
    </source>
</evidence>
<dbReference type="GeneID" id="5480111"/>
<feature type="region of interest" description="Disordered" evidence="2">
    <location>
        <begin position="27"/>
        <end position="56"/>
    </location>
</feature>
<dbReference type="EMBL" id="AAXT01000001">
    <property type="protein sequence ID" value="EDO08292.1"/>
    <property type="molecule type" value="Genomic_DNA"/>
</dbReference>
<dbReference type="InterPro" id="IPR027482">
    <property type="entry name" value="Sec1-like_dom2"/>
</dbReference>
<organism evidence="3 4">
    <name type="scientific">Babesia bovis</name>
    <dbReference type="NCBI Taxonomy" id="5865"/>
    <lineage>
        <taxon>Eukaryota</taxon>
        <taxon>Sar</taxon>
        <taxon>Alveolata</taxon>
        <taxon>Apicomplexa</taxon>
        <taxon>Aconoidasida</taxon>
        <taxon>Piroplasmida</taxon>
        <taxon>Babesiidae</taxon>
        <taxon>Babesia</taxon>
    </lineage>
</organism>
<dbReference type="OMA" id="MQTIGEM"/>
<evidence type="ECO:0000313" key="4">
    <source>
        <dbReference type="Proteomes" id="UP000002173"/>
    </source>
</evidence>
<reference evidence="4" key="3">
    <citation type="journal article" date="2021" name="Int. J. Parasitol.">
        <title>Comparative analysis of gene expression between Babesia bovis blood stages and kinetes allowed by improved genome annotation.</title>
        <authorList>
            <person name="Ueti M.W."/>
            <person name="Johnson W.C."/>
            <person name="Kappmeyer L.S."/>
            <person name="Herndon D.R."/>
            <person name="Mousel M.R."/>
            <person name="Reif K.E."/>
            <person name="Taus N.S."/>
            <person name="Ifeonu O.O."/>
            <person name="Silva J.C."/>
            <person name="Suarez C.E."/>
            <person name="Brayton K.A."/>
        </authorList>
    </citation>
    <scope>NUCLEOTIDE SEQUENCE [LARGE SCALE GENOMIC DNA]</scope>
</reference>
<dbReference type="eggNOG" id="KOG1302">
    <property type="taxonomic scope" value="Eukaryota"/>
</dbReference>
<dbReference type="PANTHER" id="PTHR11679">
    <property type="entry name" value="VESICLE PROTEIN SORTING-ASSOCIATED"/>
    <property type="match status" value="1"/>
</dbReference>
<dbReference type="InterPro" id="IPR036045">
    <property type="entry name" value="Sec1-like_sf"/>
</dbReference>
<accession>A7AP08</accession>
<dbReference type="STRING" id="5865.A7AP08"/>
<dbReference type="Gene3D" id="1.25.40.850">
    <property type="match status" value="1"/>
</dbReference>
<reference evidence="3 4" key="1">
    <citation type="journal article" date="2007" name="PLoS Pathog.">
        <title>Genome sequence of Babesia bovis and comparative analysis of apicomplexan hemoprotozoa.</title>
        <authorList>
            <person name="Brayton K.A."/>
            <person name="Lau A.O.T."/>
            <person name="Herndon D.R."/>
            <person name="Hannick L."/>
            <person name="Kappmeyer L.S."/>
            <person name="Berens S.J."/>
            <person name="Bidwell S.L."/>
            <person name="Brown W.C."/>
            <person name="Crabtree J."/>
            <person name="Fadrosh D."/>
            <person name="Feldblum T."/>
            <person name="Forberger H.A."/>
            <person name="Haas B.J."/>
            <person name="Howell J.M."/>
            <person name="Khouri H."/>
            <person name="Koo H."/>
            <person name="Mann D.J."/>
            <person name="Norimine J."/>
            <person name="Paulsen I.T."/>
            <person name="Radune D."/>
            <person name="Ren Q."/>
            <person name="Smith R.K. Jr."/>
            <person name="Suarez C.E."/>
            <person name="White O."/>
            <person name="Wortman J.R."/>
            <person name="Knowles D.P. Jr."/>
            <person name="McElwain T.F."/>
            <person name="Nene V.M."/>
        </authorList>
    </citation>
    <scope>NUCLEOTIDE SEQUENCE [LARGE SCALE GENOMIC DNA]</scope>
    <source>
        <strain evidence="3">T2Bo</strain>
    </source>
</reference>
<dbReference type="AlphaFoldDB" id="A7AP08"/>
<dbReference type="Gene3D" id="3.40.50.1910">
    <property type="match status" value="2"/>
</dbReference>
<evidence type="ECO:0000256" key="2">
    <source>
        <dbReference type="SAM" id="MobiDB-lite"/>
    </source>
</evidence>
<proteinExistence type="inferred from homology"/>
<dbReference type="KEGG" id="bbo:BBOV_III007310"/>
<dbReference type="Gene3D" id="3.90.830.10">
    <property type="entry name" value="Syntaxin Binding Protein 1, Chain A, domain 2"/>
    <property type="match status" value="1"/>
</dbReference>
<dbReference type="InParanoid" id="A7AP08"/>
<comment type="caution">
    <text evidence="3">The sequence shown here is derived from an EMBL/GenBank/DDBJ whole genome shotgun (WGS) entry which is preliminary data.</text>
</comment>
<comment type="similarity">
    <text evidence="1">Belongs to the STXBP/unc-18/SEC1 family.</text>
</comment>
<sequence length="725" mass="80563">MSLVDQVAADGRVEFLSSIKKVITHIRNKASQSSGRPNDARSTESSEKGTASTQGYDSVRHDVEQLIRSLANDNCAICLQCTSDVKELVDHLFLNGSLLDIGLKSIDLIQTEPPNRRERSEDTTKSQQIYLIRPTFEDAGILKAVMSYDRSECFVLCLPGASEMFPDVLQGVLRKDFTVVRGIGKQTGNRIVHLFDCNVHMAPLESCALSMFISRSMESFYMEGDPMASWFFAKAVEHLESRILDGAINLLTCLGHLARFSGEILIKSRRDCAAELIVNSTKHSSVSSDMPFLTRELRNQRLLTDMPTSGTDEDPSATVNLDTQRRMKLLKQSGTIDEAVIIDRRVDMVTPMCLNVTYEGLLDNVFGITNGSLQCPLGVVDGSVGDASGILEQYRSNFGTLFPDTTVVPLRSSLYREIRWLNYSEVGKHLHQRALQVHKGYERGDLATLDEMGAFVKKFKNLQKEHSELSIHVNMMSWMNSLISGDCMQLLHQLEDSILQSATDIKPDDSKIASLTAKIFNKPSDPCVQLFLDLIYWNVDVTQVYRLLILLSQTRDGVKSSELQSIKRAIVDQYGFCQLMTLHKLETMGLIRINDSPDGLRWARLCKKLNLLVDRENATADYASIFGGYAPISVRLFQLIILARNVSSVEADLRLLDCPVAVLRQKSVLPGNPTGRSHCKLLGFLGGVTLGEIAAIAALNQKRGEQTLILATNVISMKSMLGPSN</sequence>
<keyword evidence="4" id="KW-1185">Reference proteome</keyword>
<dbReference type="SUPFAM" id="SSF56815">
    <property type="entry name" value="Sec1/munc18-like (SM) proteins"/>
    <property type="match status" value="1"/>
</dbReference>
<protein>
    <submittedName>
        <fullName evidence="3">Uncharacterized protein</fullName>
    </submittedName>
</protein>
<dbReference type="InterPro" id="IPR001619">
    <property type="entry name" value="Sec1-like"/>
</dbReference>
<gene>
    <name evidence="3" type="ORF">BBOV_III007310</name>
</gene>
<dbReference type="GO" id="GO:0016192">
    <property type="term" value="P:vesicle-mediated transport"/>
    <property type="evidence" value="ECO:0007669"/>
    <property type="project" value="InterPro"/>
</dbReference>
<dbReference type="Pfam" id="PF00995">
    <property type="entry name" value="Sec1"/>
    <property type="match status" value="1"/>
</dbReference>
<dbReference type="RefSeq" id="XP_001611860.1">
    <property type="nucleotide sequence ID" value="XM_001611810.1"/>
</dbReference>
<name>A7AP08_BABBO</name>
<dbReference type="VEuPathDB" id="PiroplasmaDB:BBOV_III007310"/>
<reference evidence="4" key="2">
    <citation type="journal article" date="2020" name="Data Brief">
        <title>Transcriptome dataset of Babesia bovis life stages within vertebrate and invertebrate hosts.</title>
        <authorList>
            <person name="Ueti M.W."/>
            <person name="Johnson W.C."/>
            <person name="Kappmeyer L.S."/>
            <person name="Herndon D.R."/>
            <person name="Mousel M.R."/>
            <person name="Reif K.E."/>
            <person name="Taus N.S."/>
            <person name="Ifeonu O.O."/>
            <person name="Silva J.C."/>
            <person name="Suarez C.E."/>
            <person name="Brayton K.A."/>
        </authorList>
    </citation>
    <scope>NUCLEOTIDE SEQUENCE [LARGE SCALE GENOMIC DNA]</scope>
</reference>